<reference evidence="1" key="1">
    <citation type="thesis" date="2020" institute="ProQuest LLC" country="789 East Eisenhower Parkway, Ann Arbor, MI, USA">
        <title>Comparative Genomics and Chromosome Evolution.</title>
        <authorList>
            <person name="Mudd A.B."/>
        </authorList>
    </citation>
    <scope>NUCLEOTIDE SEQUENCE</scope>
    <source>
        <strain evidence="1">Female2</strain>
        <tissue evidence="1">Blood</tissue>
    </source>
</reference>
<keyword evidence="2" id="KW-1185">Reference proteome</keyword>
<dbReference type="Proteomes" id="UP000812440">
    <property type="component" value="Chromosome 2"/>
</dbReference>
<accession>A0A8T2KAF9</accession>
<name>A0A8T2KAF9_9PIPI</name>
<dbReference type="OrthoDB" id="9893173at2759"/>
<comment type="caution">
    <text evidence="1">The sequence shown here is derived from an EMBL/GenBank/DDBJ whole genome shotgun (WGS) entry which is preliminary data.</text>
</comment>
<dbReference type="AlphaFoldDB" id="A0A8T2KAF9"/>
<proteinExistence type="predicted"/>
<gene>
    <name evidence="1" type="ORF">GDO86_004589</name>
</gene>
<organism evidence="1 2">
    <name type="scientific">Hymenochirus boettgeri</name>
    <name type="common">Congo dwarf clawed frog</name>
    <dbReference type="NCBI Taxonomy" id="247094"/>
    <lineage>
        <taxon>Eukaryota</taxon>
        <taxon>Metazoa</taxon>
        <taxon>Chordata</taxon>
        <taxon>Craniata</taxon>
        <taxon>Vertebrata</taxon>
        <taxon>Euteleostomi</taxon>
        <taxon>Amphibia</taxon>
        <taxon>Batrachia</taxon>
        <taxon>Anura</taxon>
        <taxon>Pipoidea</taxon>
        <taxon>Pipidae</taxon>
        <taxon>Pipinae</taxon>
        <taxon>Hymenochirus</taxon>
    </lineage>
</organism>
<dbReference type="EMBL" id="JAACNH010000002">
    <property type="protein sequence ID" value="KAG8452854.1"/>
    <property type="molecule type" value="Genomic_DNA"/>
</dbReference>
<evidence type="ECO:0000313" key="2">
    <source>
        <dbReference type="Proteomes" id="UP000812440"/>
    </source>
</evidence>
<protein>
    <submittedName>
        <fullName evidence="1">Uncharacterized protein</fullName>
    </submittedName>
</protein>
<evidence type="ECO:0000313" key="1">
    <source>
        <dbReference type="EMBL" id="KAG8452854.1"/>
    </source>
</evidence>
<sequence length="239" mass="27087">MDPTMAAAKFDMGLMAIEDFLRTPPPGIKTENQNGRSTVTCFSDTICLMMDDFVAISGRRVTFKNSFGRVTQVKTILEYAELRKKLLSSLILILVAACEKVTDGKRKKKPKEGKVLRHFVLMINGKNPRIRFKMEQGLNSVLSSVTCENYTVKIDLMDALVKFTEDTQFTVLDGSQSVIPTWQSTTFSLDYDSDAGCEFAYWFGFSKRKFPLRGQIIHLKNKSSEEKQKVDEFFGAFIP</sequence>